<accession>X0XBJ7</accession>
<evidence type="ECO:0000313" key="1">
    <source>
        <dbReference type="EMBL" id="GAG22336.1"/>
    </source>
</evidence>
<dbReference type="Gene3D" id="2.70.70.10">
    <property type="entry name" value="Glucose Permease (Domain IIA)"/>
    <property type="match status" value="1"/>
</dbReference>
<name>X0XBJ7_9ZZZZ</name>
<sequence>NRGDIAVALHEYSLDVNDISAGFPYLIGRFGELRAMCNSMGIDYPTMLITEWGWEERNVPDVDRAMDDIKWAAEIYAQYPEILGAALWSLGGGYGDIADKAQKLIAPVTEFSLGFSPDPLPDCRGLPREQYERTYWVVPAELPEERRVEIYTEAAKRNITVGPSFDDAGIGDLDDKTAVLYGIPAEDRQVYREWYEKWYPGTVAQMANESSSESFRLAWPTDEKRVTQVFGDRPEYYAQWGLPGHEGIDLAAPMNTQIRAC</sequence>
<organism evidence="1">
    <name type="scientific">marine sediment metagenome</name>
    <dbReference type="NCBI Taxonomy" id="412755"/>
    <lineage>
        <taxon>unclassified sequences</taxon>
        <taxon>metagenomes</taxon>
        <taxon>ecological metagenomes</taxon>
    </lineage>
</organism>
<gene>
    <name evidence="1" type="ORF">S01H1_49444</name>
</gene>
<feature type="non-terminal residue" evidence="1">
    <location>
        <position position="1"/>
    </location>
</feature>
<reference evidence="1" key="1">
    <citation type="journal article" date="2014" name="Front. Microbiol.">
        <title>High frequency of phylogenetically diverse reductive dehalogenase-homologous genes in deep subseafloor sedimentary metagenomes.</title>
        <authorList>
            <person name="Kawai M."/>
            <person name="Futagami T."/>
            <person name="Toyoda A."/>
            <person name="Takaki Y."/>
            <person name="Nishi S."/>
            <person name="Hori S."/>
            <person name="Arai W."/>
            <person name="Tsubouchi T."/>
            <person name="Morono Y."/>
            <person name="Uchiyama I."/>
            <person name="Ito T."/>
            <person name="Fujiyama A."/>
            <person name="Inagaki F."/>
            <person name="Takami H."/>
        </authorList>
    </citation>
    <scope>NUCLEOTIDE SEQUENCE</scope>
    <source>
        <strain evidence="1">Expedition CK06-06</strain>
    </source>
</reference>
<proteinExistence type="predicted"/>
<dbReference type="AlphaFoldDB" id="X0XBJ7"/>
<dbReference type="EMBL" id="BARS01031812">
    <property type="protein sequence ID" value="GAG22336.1"/>
    <property type="molecule type" value="Genomic_DNA"/>
</dbReference>
<dbReference type="InterPro" id="IPR011055">
    <property type="entry name" value="Dup_hybrid_motif"/>
</dbReference>
<comment type="caution">
    <text evidence="1">The sequence shown here is derived from an EMBL/GenBank/DDBJ whole genome shotgun (WGS) entry which is preliminary data.</text>
</comment>
<feature type="non-terminal residue" evidence="1">
    <location>
        <position position="261"/>
    </location>
</feature>
<protein>
    <submittedName>
        <fullName evidence="1">Uncharacterized protein</fullName>
    </submittedName>
</protein>
<dbReference type="SUPFAM" id="SSF51261">
    <property type="entry name" value="Duplicated hybrid motif"/>
    <property type="match status" value="1"/>
</dbReference>